<protein>
    <submittedName>
        <fullName evidence="3">Uncharacterized protein LOC136087279</fullName>
    </submittedName>
</protein>
<dbReference type="GeneID" id="136087279"/>
<organism evidence="2 3">
    <name type="scientific">Hydra vulgaris</name>
    <name type="common">Hydra</name>
    <name type="synonym">Hydra attenuata</name>
    <dbReference type="NCBI Taxonomy" id="6087"/>
    <lineage>
        <taxon>Eukaryota</taxon>
        <taxon>Metazoa</taxon>
        <taxon>Cnidaria</taxon>
        <taxon>Hydrozoa</taxon>
        <taxon>Hydroidolina</taxon>
        <taxon>Anthoathecata</taxon>
        <taxon>Aplanulata</taxon>
        <taxon>Hydridae</taxon>
        <taxon>Hydra</taxon>
    </lineage>
</organism>
<accession>A0ABM4CV62</accession>
<proteinExistence type="predicted"/>
<evidence type="ECO:0000256" key="1">
    <source>
        <dbReference type="SAM" id="MobiDB-lite"/>
    </source>
</evidence>
<name>A0ABM4CV62_HYDVU</name>
<reference evidence="3" key="1">
    <citation type="submission" date="2025-08" db="UniProtKB">
        <authorList>
            <consortium name="RefSeq"/>
        </authorList>
    </citation>
    <scope>IDENTIFICATION</scope>
</reference>
<dbReference type="RefSeq" id="XP_065665798.1">
    <property type="nucleotide sequence ID" value="XM_065809726.1"/>
</dbReference>
<evidence type="ECO:0000313" key="3">
    <source>
        <dbReference type="RefSeq" id="XP_065665798.1"/>
    </source>
</evidence>
<keyword evidence="2" id="KW-1185">Reference proteome</keyword>
<sequence>MKTSKKSRAEIQKAFWDRQLEKNADIFREKERKRWHMRPQQKKIQVISELSERKKRIVRPCWRVQKAKFRAAKRKIKTSLSESPERELSRNNERKLRGRTKVAYRKTKAYRKIQTLTDELETANCSAQKYKKRWLRLKSFLPGLQANSPTTTYRSSTSSVKNGFLTNETSRMSNLLAGNKTPNSSFPSKSTTPNSECHRGNASRDAETQDLIREFLTRDDNSIITTGKKQTITKNKDKNKSDYYSIH</sequence>
<feature type="compositionally biased region" description="Polar residues" evidence="1">
    <location>
        <begin position="180"/>
        <end position="195"/>
    </location>
</feature>
<dbReference type="Proteomes" id="UP001652625">
    <property type="component" value="Chromosome 11"/>
</dbReference>
<gene>
    <name evidence="3" type="primary">LOC136087279</name>
</gene>
<feature type="region of interest" description="Disordered" evidence="1">
    <location>
        <begin position="228"/>
        <end position="247"/>
    </location>
</feature>
<feature type="region of interest" description="Disordered" evidence="1">
    <location>
        <begin position="174"/>
        <end position="207"/>
    </location>
</feature>
<feature type="compositionally biased region" description="Basic and acidic residues" evidence="1">
    <location>
        <begin position="196"/>
        <end position="207"/>
    </location>
</feature>
<evidence type="ECO:0000313" key="2">
    <source>
        <dbReference type="Proteomes" id="UP001652625"/>
    </source>
</evidence>